<sequence length="205" mass="22920">MVLGSISITRNWISGVFSQVFVELSERQAIRPTFKNTDIVPNLIITTCIIRQVGSHVGDPHINNHVEPRGLTLHAGPRDPPSSREAKGTHPSRDSTVRARSLALIPIGSHVGDQHIDNHVEPRGLTLHAGPRDPPSSRGPKGTHSSRGSTVRARSLALIPCRIIRETGHTAHFQQYQYCPQLDNYHLHNPSGVKFYHKRPRYWLE</sequence>
<name>A0A498I2I1_MALDO</name>
<reference evidence="2 3" key="1">
    <citation type="submission" date="2018-10" db="EMBL/GenBank/DDBJ databases">
        <title>A high-quality apple genome assembly.</title>
        <authorList>
            <person name="Hu J."/>
        </authorList>
    </citation>
    <scope>NUCLEOTIDE SEQUENCE [LARGE SCALE GENOMIC DNA]</scope>
    <source>
        <strain evidence="3">cv. HFTH1</strain>
        <tissue evidence="2">Young leaf</tissue>
    </source>
</reference>
<evidence type="ECO:0000256" key="1">
    <source>
        <dbReference type="SAM" id="MobiDB-lite"/>
    </source>
</evidence>
<proteinExistence type="predicted"/>
<gene>
    <name evidence="2" type="ORF">DVH24_019015</name>
</gene>
<dbReference type="EMBL" id="RDQH01000340">
    <property type="protein sequence ID" value="RXH76127.1"/>
    <property type="molecule type" value="Genomic_DNA"/>
</dbReference>
<evidence type="ECO:0000313" key="3">
    <source>
        <dbReference type="Proteomes" id="UP000290289"/>
    </source>
</evidence>
<feature type="region of interest" description="Disordered" evidence="1">
    <location>
        <begin position="123"/>
        <end position="151"/>
    </location>
</feature>
<dbReference type="AlphaFoldDB" id="A0A498I2I1"/>
<comment type="caution">
    <text evidence="2">The sequence shown here is derived from an EMBL/GenBank/DDBJ whole genome shotgun (WGS) entry which is preliminary data.</text>
</comment>
<feature type="compositionally biased region" description="Basic and acidic residues" evidence="1">
    <location>
        <begin position="81"/>
        <end position="97"/>
    </location>
</feature>
<accession>A0A498I2I1</accession>
<organism evidence="2 3">
    <name type="scientific">Malus domestica</name>
    <name type="common">Apple</name>
    <name type="synonym">Pyrus malus</name>
    <dbReference type="NCBI Taxonomy" id="3750"/>
    <lineage>
        <taxon>Eukaryota</taxon>
        <taxon>Viridiplantae</taxon>
        <taxon>Streptophyta</taxon>
        <taxon>Embryophyta</taxon>
        <taxon>Tracheophyta</taxon>
        <taxon>Spermatophyta</taxon>
        <taxon>Magnoliopsida</taxon>
        <taxon>eudicotyledons</taxon>
        <taxon>Gunneridae</taxon>
        <taxon>Pentapetalae</taxon>
        <taxon>rosids</taxon>
        <taxon>fabids</taxon>
        <taxon>Rosales</taxon>
        <taxon>Rosaceae</taxon>
        <taxon>Amygdaloideae</taxon>
        <taxon>Maleae</taxon>
        <taxon>Malus</taxon>
    </lineage>
</organism>
<protein>
    <submittedName>
        <fullName evidence="2">Uncharacterized protein</fullName>
    </submittedName>
</protein>
<keyword evidence="3" id="KW-1185">Reference proteome</keyword>
<feature type="region of interest" description="Disordered" evidence="1">
    <location>
        <begin position="60"/>
        <end position="97"/>
    </location>
</feature>
<evidence type="ECO:0000313" key="2">
    <source>
        <dbReference type="EMBL" id="RXH76127.1"/>
    </source>
</evidence>
<dbReference type="Proteomes" id="UP000290289">
    <property type="component" value="Chromosome 14"/>
</dbReference>